<evidence type="ECO:0000256" key="2">
    <source>
        <dbReference type="ARBA" id="ARBA00023125"/>
    </source>
</evidence>
<evidence type="ECO:0000256" key="1">
    <source>
        <dbReference type="ARBA" id="ARBA00023015"/>
    </source>
</evidence>
<dbReference type="InterPro" id="IPR036388">
    <property type="entry name" value="WH-like_DNA-bd_sf"/>
</dbReference>
<dbReference type="SMART" id="SM00421">
    <property type="entry name" value="HTH_LUXR"/>
    <property type="match status" value="1"/>
</dbReference>
<protein>
    <submittedName>
        <fullName evidence="5">DNA-binding transcriptional regulator, CsgD family</fullName>
    </submittedName>
</protein>
<dbReference type="PANTHER" id="PTHR44688:SF16">
    <property type="entry name" value="DNA-BINDING TRANSCRIPTIONAL ACTIVATOR DEVR_DOSR"/>
    <property type="match status" value="1"/>
</dbReference>
<keyword evidence="1" id="KW-0805">Transcription regulation</keyword>
<reference evidence="5 6" key="1">
    <citation type="submission" date="2017-09" db="EMBL/GenBank/DDBJ databases">
        <authorList>
            <person name="Ehlers B."/>
            <person name="Leendertz F.H."/>
        </authorList>
    </citation>
    <scope>NUCLEOTIDE SEQUENCE [LARGE SCALE GENOMIC DNA]</scope>
    <source>
        <strain evidence="5 6">CGMCC 4.6857</strain>
    </source>
</reference>
<dbReference type="GO" id="GO:0003677">
    <property type="term" value="F:DNA binding"/>
    <property type="evidence" value="ECO:0007669"/>
    <property type="project" value="UniProtKB-KW"/>
</dbReference>
<keyword evidence="6" id="KW-1185">Reference proteome</keyword>
<dbReference type="Proteomes" id="UP000219612">
    <property type="component" value="Unassembled WGS sequence"/>
</dbReference>
<name>A0A285HYU7_9ACTN</name>
<evidence type="ECO:0000313" key="5">
    <source>
        <dbReference type="EMBL" id="SNY40807.1"/>
    </source>
</evidence>
<evidence type="ECO:0000259" key="4">
    <source>
        <dbReference type="PROSITE" id="PS50043"/>
    </source>
</evidence>
<dbReference type="Gene3D" id="1.10.10.10">
    <property type="entry name" value="Winged helix-like DNA-binding domain superfamily/Winged helix DNA-binding domain"/>
    <property type="match status" value="1"/>
</dbReference>
<sequence>MDQSLPLVGRDGERERFVALLHRAAPGRPTVLILDGPPEIGCGRLLRELAVAGRRLGAAVATSPERIVVVRDREALRPGTADPHFPERLAASAPVLVVTARQPVLARTPAEVHRVVLTPLGRADVRRLIAARLGGPPSDRLLDLARVAAGRPGAILDLIDGLQEERLMESLPGRLPERTRARLAHRVANLSGSARHLVQAATAVRSPVSPARLSEMLGGSVVALLPDVEEALDSGLLVPAGDALAFSHELVRAVVEASMPHAVVAALRHEQGHHRPRARVAVAPHPRATPRTADWSLLSERELEIAELVGLALTNQQIASRLGRSPHTVNYHLRQIFRKFGLASRVELVSLLRLREHPEMRADAG</sequence>
<dbReference type="OrthoDB" id="3176919at2"/>
<keyword evidence="2 5" id="KW-0238">DNA-binding</keyword>
<proteinExistence type="predicted"/>
<dbReference type="AlphaFoldDB" id="A0A285HYU7"/>
<evidence type="ECO:0000313" key="6">
    <source>
        <dbReference type="Proteomes" id="UP000219612"/>
    </source>
</evidence>
<keyword evidence="3" id="KW-0804">Transcription</keyword>
<gene>
    <name evidence="5" type="ORF">SAMN05421748_10685</name>
</gene>
<dbReference type="PRINTS" id="PR00038">
    <property type="entry name" value="HTHLUXR"/>
</dbReference>
<dbReference type="InterPro" id="IPR016032">
    <property type="entry name" value="Sig_transdc_resp-reg_C-effctor"/>
</dbReference>
<organism evidence="5 6">
    <name type="scientific">Paractinoplanes atraurantiacus</name>
    <dbReference type="NCBI Taxonomy" id="1036182"/>
    <lineage>
        <taxon>Bacteria</taxon>
        <taxon>Bacillati</taxon>
        <taxon>Actinomycetota</taxon>
        <taxon>Actinomycetes</taxon>
        <taxon>Micromonosporales</taxon>
        <taxon>Micromonosporaceae</taxon>
        <taxon>Paractinoplanes</taxon>
    </lineage>
</organism>
<dbReference type="EMBL" id="OBDY01000006">
    <property type="protein sequence ID" value="SNY40807.1"/>
    <property type="molecule type" value="Genomic_DNA"/>
</dbReference>
<dbReference type="PROSITE" id="PS50043">
    <property type="entry name" value="HTH_LUXR_2"/>
    <property type="match status" value="1"/>
</dbReference>
<accession>A0A285HYU7</accession>
<dbReference type="GO" id="GO:0006355">
    <property type="term" value="P:regulation of DNA-templated transcription"/>
    <property type="evidence" value="ECO:0007669"/>
    <property type="project" value="InterPro"/>
</dbReference>
<dbReference type="CDD" id="cd06170">
    <property type="entry name" value="LuxR_C_like"/>
    <property type="match status" value="1"/>
</dbReference>
<dbReference type="RefSeq" id="WP_097320903.1">
    <property type="nucleotide sequence ID" value="NZ_OBDY01000006.1"/>
</dbReference>
<dbReference type="PANTHER" id="PTHR44688">
    <property type="entry name" value="DNA-BINDING TRANSCRIPTIONAL ACTIVATOR DEVR_DOSR"/>
    <property type="match status" value="1"/>
</dbReference>
<evidence type="ECO:0000256" key="3">
    <source>
        <dbReference type="ARBA" id="ARBA00023163"/>
    </source>
</evidence>
<dbReference type="InterPro" id="IPR000792">
    <property type="entry name" value="Tscrpt_reg_LuxR_C"/>
</dbReference>
<dbReference type="Pfam" id="PF00196">
    <property type="entry name" value="GerE"/>
    <property type="match status" value="1"/>
</dbReference>
<feature type="domain" description="HTH luxR-type" evidence="4">
    <location>
        <begin position="291"/>
        <end position="356"/>
    </location>
</feature>
<dbReference type="SUPFAM" id="SSF46894">
    <property type="entry name" value="C-terminal effector domain of the bipartite response regulators"/>
    <property type="match status" value="1"/>
</dbReference>